<feature type="domain" description="PX" evidence="12">
    <location>
        <begin position="22"/>
        <end position="157"/>
    </location>
</feature>
<evidence type="ECO:0000256" key="5">
    <source>
        <dbReference type="ARBA" id="ARBA00022741"/>
    </source>
</evidence>
<dbReference type="InterPro" id="IPR036871">
    <property type="entry name" value="PX_dom_sf"/>
</dbReference>
<dbReference type="SMART" id="SM00220">
    <property type="entry name" value="S_TKc"/>
    <property type="match status" value="1"/>
</dbReference>
<dbReference type="RefSeq" id="XP_008609944.1">
    <property type="nucleotide sequence ID" value="XM_008611722.1"/>
</dbReference>
<dbReference type="InterPro" id="IPR011009">
    <property type="entry name" value="Kinase-like_dom_sf"/>
</dbReference>
<name>T0RVQ8_SAPDV</name>
<dbReference type="CDD" id="cd05123">
    <property type="entry name" value="STKc_AGC"/>
    <property type="match status" value="1"/>
</dbReference>
<evidence type="ECO:0000256" key="7">
    <source>
        <dbReference type="ARBA" id="ARBA00022840"/>
    </source>
</evidence>
<dbReference type="Pfam" id="PF00433">
    <property type="entry name" value="Pkinase_C"/>
    <property type="match status" value="1"/>
</dbReference>
<evidence type="ECO:0000313" key="15">
    <source>
        <dbReference type="Proteomes" id="UP000030762"/>
    </source>
</evidence>
<dbReference type="Gene3D" id="3.30.1520.10">
    <property type="entry name" value="Phox-like domain"/>
    <property type="match status" value="1"/>
</dbReference>
<organism evidence="14 15">
    <name type="scientific">Saprolegnia diclina (strain VS20)</name>
    <dbReference type="NCBI Taxonomy" id="1156394"/>
    <lineage>
        <taxon>Eukaryota</taxon>
        <taxon>Sar</taxon>
        <taxon>Stramenopiles</taxon>
        <taxon>Oomycota</taxon>
        <taxon>Saprolegniomycetes</taxon>
        <taxon>Saprolegniales</taxon>
        <taxon>Saprolegniaceae</taxon>
        <taxon>Saprolegnia</taxon>
    </lineage>
</organism>
<dbReference type="SMART" id="SM00133">
    <property type="entry name" value="S_TK_X"/>
    <property type="match status" value="1"/>
</dbReference>
<dbReference type="Pfam" id="PF00069">
    <property type="entry name" value="Pkinase"/>
    <property type="match status" value="1"/>
</dbReference>
<dbReference type="InterPro" id="IPR001683">
    <property type="entry name" value="PX_dom"/>
</dbReference>
<dbReference type="OrthoDB" id="63267at2759"/>
<dbReference type="InterPro" id="IPR000961">
    <property type="entry name" value="AGC-kinase_C"/>
</dbReference>
<dbReference type="FunFam" id="3.30.200.20:FF:000042">
    <property type="entry name" value="Aurora kinase A"/>
    <property type="match status" value="1"/>
</dbReference>
<dbReference type="InterPro" id="IPR008271">
    <property type="entry name" value="Ser/Thr_kinase_AS"/>
</dbReference>
<dbReference type="InterPro" id="IPR017892">
    <property type="entry name" value="Pkinase_C"/>
</dbReference>
<evidence type="ECO:0000256" key="6">
    <source>
        <dbReference type="ARBA" id="ARBA00022777"/>
    </source>
</evidence>
<feature type="domain" description="Protein kinase" evidence="11">
    <location>
        <begin position="183"/>
        <end position="442"/>
    </location>
</feature>
<accession>T0RVQ8</accession>
<comment type="similarity">
    <text evidence="1">Belongs to the protein kinase superfamily. AGC Ser/Thr protein kinase family.</text>
</comment>
<dbReference type="FunFam" id="1.10.510.10:FF:000008">
    <property type="entry name" value="Non-specific serine/threonine protein kinase"/>
    <property type="match status" value="1"/>
</dbReference>
<feature type="compositionally biased region" description="Polar residues" evidence="9">
    <location>
        <begin position="130"/>
        <end position="148"/>
    </location>
</feature>
<evidence type="ECO:0000256" key="3">
    <source>
        <dbReference type="ARBA" id="ARBA00022553"/>
    </source>
</evidence>
<dbReference type="GeneID" id="19946700"/>
<dbReference type="SUPFAM" id="SSF56112">
    <property type="entry name" value="Protein kinase-like (PK-like)"/>
    <property type="match status" value="1"/>
</dbReference>
<dbReference type="GO" id="GO:0005524">
    <property type="term" value="F:ATP binding"/>
    <property type="evidence" value="ECO:0007669"/>
    <property type="project" value="UniProtKB-UniRule"/>
</dbReference>
<evidence type="ECO:0000256" key="1">
    <source>
        <dbReference type="ARBA" id="ARBA00009903"/>
    </source>
</evidence>
<dbReference type="EMBL" id="JH767147">
    <property type="protein sequence ID" value="EQC36523.1"/>
    <property type="molecule type" value="Genomic_DNA"/>
</dbReference>
<dbReference type="Pfam" id="PF00787">
    <property type="entry name" value="PX"/>
    <property type="match status" value="1"/>
</dbReference>
<proteinExistence type="inferred from homology"/>
<dbReference type="SUPFAM" id="SSF64268">
    <property type="entry name" value="PX domain"/>
    <property type="match status" value="1"/>
</dbReference>
<dbReference type="InParanoid" id="T0RVQ8"/>
<dbReference type="GO" id="GO:0004674">
    <property type="term" value="F:protein serine/threonine kinase activity"/>
    <property type="evidence" value="ECO:0007669"/>
    <property type="project" value="UniProtKB-KW"/>
</dbReference>
<evidence type="ECO:0000313" key="14">
    <source>
        <dbReference type="EMBL" id="EQC36523.1"/>
    </source>
</evidence>
<evidence type="ECO:0000259" key="13">
    <source>
        <dbReference type="PROSITE" id="PS51285"/>
    </source>
</evidence>
<evidence type="ECO:0000256" key="4">
    <source>
        <dbReference type="ARBA" id="ARBA00022679"/>
    </source>
</evidence>
<keyword evidence="2" id="KW-0723">Serine/threonine-protein kinase</keyword>
<keyword evidence="6 14" id="KW-0418">Kinase</keyword>
<keyword evidence="15" id="KW-1185">Reference proteome</keyword>
<sequence length="528" mass="60020">MGCIAAFAIMAWSVLDVVTARIPTWNSQLENQTARGGGQRFTSFQITVQGRSASWSLAKRYSQFRDLHLGLCKRYASVRNLPFPPKRFFSSLSLRVIEQRRLGLESYVQSLLAMRPRPHELTPFLAPNADENSMNDPAGRTPTSEAGSTFTTQHAALDVVTPPIDLYLDTSFDPNRKWSVADFEILKVLGKGSFGKVYLVRTRDDNNTLYAMKVLKKTELIQRHQVDHTMTEREVMSALKHPFIVALRCSFQTDSTLFMVSDYCCGGEIFFHLKKFRAFSESMVRFYAAELISALGYLHSKNIVYRDLKPENVLLDAEGHLRLTDFGLSKKQVTSTSGARTFCGTPEYLAPEMLLSRKHKSMYGSAIDWWSLGTLLYEMLTGWPPFFDRDVQKMCENILIAPLAFPARFGISSSAKSLIRGLLERDPAKRLQAPALKAHPFFQGLDWKALEEKRLKPPFKPRLQSPTDLQNFDKEFTKDAVPNLGNEETSSTSVEDEFYGFSFTYHHQASPMLTESDMLRLRRNHSIV</sequence>
<dbReference type="PANTHER" id="PTHR24351">
    <property type="entry name" value="RIBOSOMAL PROTEIN S6 KINASE"/>
    <property type="match status" value="1"/>
</dbReference>
<dbReference type="InterPro" id="IPR000719">
    <property type="entry name" value="Prot_kinase_dom"/>
</dbReference>
<evidence type="ECO:0000256" key="8">
    <source>
        <dbReference type="PROSITE-ProRule" id="PRU10141"/>
    </source>
</evidence>
<dbReference type="InterPro" id="IPR045270">
    <property type="entry name" value="STKc_AGC"/>
</dbReference>
<evidence type="ECO:0000256" key="2">
    <source>
        <dbReference type="ARBA" id="ARBA00022527"/>
    </source>
</evidence>
<dbReference type="CDD" id="cd06093">
    <property type="entry name" value="PX_domain"/>
    <property type="match status" value="1"/>
</dbReference>
<protein>
    <submittedName>
        <fullName evidence="14">AGC protein kinase</fullName>
    </submittedName>
</protein>
<keyword evidence="5 8" id="KW-0547">Nucleotide-binding</keyword>
<feature type="binding site" evidence="8">
    <location>
        <position position="213"/>
    </location>
    <ligand>
        <name>ATP</name>
        <dbReference type="ChEBI" id="CHEBI:30616"/>
    </ligand>
</feature>
<dbReference type="Gene3D" id="1.10.510.10">
    <property type="entry name" value="Transferase(Phosphotransferase) domain 1"/>
    <property type="match status" value="1"/>
</dbReference>
<feature type="signal peptide" evidence="10">
    <location>
        <begin position="1"/>
        <end position="20"/>
    </location>
</feature>
<gene>
    <name evidence="14" type="ORF">SDRG_05973</name>
</gene>
<dbReference type="Proteomes" id="UP000030762">
    <property type="component" value="Unassembled WGS sequence"/>
</dbReference>
<dbReference type="Gene3D" id="3.30.200.20">
    <property type="entry name" value="Phosphorylase Kinase, domain 1"/>
    <property type="match status" value="1"/>
</dbReference>
<keyword evidence="4" id="KW-0808">Transferase</keyword>
<feature type="chain" id="PRO_5004571181" evidence="10">
    <location>
        <begin position="21"/>
        <end position="528"/>
    </location>
</feature>
<evidence type="ECO:0000256" key="10">
    <source>
        <dbReference type="SAM" id="SignalP"/>
    </source>
</evidence>
<feature type="domain" description="AGC-kinase C-terminal" evidence="13">
    <location>
        <begin position="443"/>
        <end position="513"/>
    </location>
</feature>
<keyword evidence="10" id="KW-0732">Signal</keyword>
<dbReference type="PROSITE" id="PS00107">
    <property type="entry name" value="PROTEIN_KINASE_ATP"/>
    <property type="match status" value="1"/>
</dbReference>
<dbReference type="eggNOG" id="KOG0598">
    <property type="taxonomic scope" value="Eukaryota"/>
</dbReference>
<dbReference type="PROSITE" id="PS50195">
    <property type="entry name" value="PX"/>
    <property type="match status" value="1"/>
</dbReference>
<dbReference type="GO" id="GO:0035091">
    <property type="term" value="F:phosphatidylinositol binding"/>
    <property type="evidence" value="ECO:0007669"/>
    <property type="project" value="InterPro"/>
</dbReference>
<dbReference type="PROSITE" id="PS00108">
    <property type="entry name" value="PROTEIN_KINASE_ST"/>
    <property type="match status" value="1"/>
</dbReference>
<dbReference type="InterPro" id="IPR017441">
    <property type="entry name" value="Protein_kinase_ATP_BS"/>
</dbReference>
<evidence type="ECO:0000259" key="12">
    <source>
        <dbReference type="PROSITE" id="PS50195"/>
    </source>
</evidence>
<dbReference type="VEuPathDB" id="FungiDB:SDRG_05973"/>
<dbReference type="PROSITE" id="PS51285">
    <property type="entry name" value="AGC_KINASE_CTER"/>
    <property type="match status" value="1"/>
</dbReference>
<keyword evidence="7 8" id="KW-0067">ATP-binding</keyword>
<dbReference type="AlphaFoldDB" id="T0RVQ8"/>
<dbReference type="OMA" id="TMMERRI"/>
<evidence type="ECO:0000256" key="9">
    <source>
        <dbReference type="SAM" id="MobiDB-lite"/>
    </source>
</evidence>
<reference evidence="14 15" key="1">
    <citation type="submission" date="2012-04" db="EMBL/GenBank/DDBJ databases">
        <title>The Genome Sequence of Saprolegnia declina VS20.</title>
        <authorList>
            <consortium name="The Broad Institute Genome Sequencing Platform"/>
            <person name="Russ C."/>
            <person name="Nusbaum C."/>
            <person name="Tyler B."/>
            <person name="van West P."/>
            <person name="Dieguez-Uribeondo J."/>
            <person name="de Bruijn I."/>
            <person name="Tripathy S."/>
            <person name="Jiang R."/>
            <person name="Young S.K."/>
            <person name="Zeng Q."/>
            <person name="Gargeya S."/>
            <person name="Fitzgerald M."/>
            <person name="Haas B."/>
            <person name="Abouelleil A."/>
            <person name="Alvarado L."/>
            <person name="Arachchi H.M."/>
            <person name="Berlin A."/>
            <person name="Chapman S.B."/>
            <person name="Goldberg J."/>
            <person name="Griggs A."/>
            <person name="Gujja S."/>
            <person name="Hansen M."/>
            <person name="Howarth C."/>
            <person name="Imamovic A."/>
            <person name="Larimer J."/>
            <person name="McCowen C."/>
            <person name="Montmayeur A."/>
            <person name="Murphy C."/>
            <person name="Neiman D."/>
            <person name="Pearson M."/>
            <person name="Priest M."/>
            <person name="Roberts A."/>
            <person name="Saif S."/>
            <person name="Shea T."/>
            <person name="Sisk P."/>
            <person name="Sykes S."/>
            <person name="Wortman J."/>
            <person name="Nusbaum C."/>
            <person name="Birren B."/>
        </authorList>
    </citation>
    <scope>NUCLEOTIDE SEQUENCE [LARGE SCALE GENOMIC DNA]</scope>
    <source>
        <strain evidence="14 15">VS20</strain>
    </source>
</reference>
<feature type="region of interest" description="Disordered" evidence="9">
    <location>
        <begin position="126"/>
        <end position="148"/>
    </location>
</feature>
<dbReference type="SMART" id="SM00312">
    <property type="entry name" value="PX"/>
    <property type="match status" value="1"/>
</dbReference>
<evidence type="ECO:0000259" key="11">
    <source>
        <dbReference type="PROSITE" id="PS50011"/>
    </source>
</evidence>
<keyword evidence="3" id="KW-0597">Phosphoprotein</keyword>
<dbReference type="PROSITE" id="PS50011">
    <property type="entry name" value="PROTEIN_KINASE_DOM"/>
    <property type="match status" value="1"/>
</dbReference>
<dbReference type="STRING" id="1156394.T0RVQ8"/>